<evidence type="ECO:0000313" key="4">
    <source>
        <dbReference type="Proteomes" id="UP000077519"/>
    </source>
</evidence>
<dbReference type="EMBL" id="LVHI01000001">
    <property type="protein sequence ID" value="OAK57459.1"/>
    <property type="molecule type" value="Genomic_DNA"/>
</dbReference>
<proteinExistence type="inferred from homology"/>
<comment type="caution">
    <text evidence="3">The sequence shown here is derived from an EMBL/GenBank/DDBJ whole genome shotgun (WGS) entry which is preliminary data.</text>
</comment>
<dbReference type="InterPro" id="IPR048469">
    <property type="entry name" value="YchJ-like_M"/>
</dbReference>
<name>A0A177YQG6_9NOCA</name>
<gene>
    <name evidence="3" type="ORF">A3K89_01275</name>
</gene>
<dbReference type="Pfam" id="PF17775">
    <property type="entry name" value="YchJ_M-like"/>
    <property type="match status" value="1"/>
</dbReference>
<evidence type="ECO:0000259" key="2">
    <source>
        <dbReference type="Pfam" id="PF17775"/>
    </source>
</evidence>
<dbReference type="SUPFAM" id="SSF54427">
    <property type="entry name" value="NTF2-like"/>
    <property type="match status" value="1"/>
</dbReference>
<dbReference type="AlphaFoldDB" id="A0A177YQG6"/>
<dbReference type="Proteomes" id="UP000077519">
    <property type="component" value="Unassembled WGS sequence"/>
</dbReference>
<protein>
    <recommendedName>
        <fullName evidence="1">UPF0225 protein A3K89_01275</fullName>
    </recommendedName>
</protein>
<sequence length="128" mass="14573">MSTVCPCLRGEPFDACCGPYLRGESTPPTAEHLMRSRYSAFAVGDEEYLRRTWHPTTAPHDLALDPQQRWYRLEIHDTRAGGLLDDEGIVEFSAYYKHPDGNGVLRERSRFVRVDGAWSYLDGVIGLR</sequence>
<evidence type="ECO:0000256" key="1">
    <source>
        <dbReference type="HAMAP-Rule" id="MF_00612"/>
    </source>
</evidence>
<dbReference type="InterPro" id="IPR023006">
    <property type="entry name" value="YchJ-like"/>
</dbReference>
<keyword evidence="4" id="KW-1185">Reference proteome</keyword>
<feature type="domain" description="YchJ-like middle NTF2-like" evidence="2">
    <location>
        <begin position="29"/>
        <end position="123"/>
    </location>
</feature>
<comment type="similarity">
    <text evidence="1">Belongs to the UPF0225 family.</text>
</comment>
<accession>A0A177YQG6</accession>
<organism evidence="3 4">
    <name type="scientific">Rhodococcoides kyotonense</name>
    <dbReference type="NCBI Taxonomy" id="398843"/>
    <lineage>
        <taxon>Bacteria</taxon>
        <taxon>Bacillati</taxon>
        <taxon>Actinomycetota</taxon>
        <taxon>Actinomycetes</taxon>
        <taxon>Mycobacteriales</taxon>
        <taxon>Nocardiaceae</taxon>
        <taxon>Rhodococcoides</taxon>
    </lineage>
</organism>
<dbReference type="HAMAP" id="MF_00612">
    <property type="entry name" value="UPF0225"/>
    <property type="match status" value="1"/>
</dbReference>
<dbReference type="Gene3D" id="3.10.450.50">
    <property type="match status" value="1"/>
</dbReference>
<dbReference type="InterPro" id="IPR032710">
    <property type="entry name" value="NTF2-like_dom_sf"/>
</dbReference>
<dbReference type="RefSeq" id="WP_068420758.1">
    <property type="nucleotide sequence ID" value="NZ_LVHI01000001.1"/>
</dbReference>
<reference evidence="3 4" key="1">
    <citation type="submission" date="2016-03" db="EMBL/GenBank/DDBJ databases">
        <title>Genome sequence of Rhodococcus kyotonensis KB10.</title>
        <authorList>
            <person name="Jeong H."/>
            <person name="Hong C.E."/>
            <person name="Jo S.H."/>
            <person name="Park J.M."/>
        </authorList>
    </citation>
    <scope>NUCLEOTIDE SEQUENCE [LARGE SCALE GENOMIC DNA]</scope>
    <source>
        <strain evidence="3 4">KB10</strain>
    </source>
</reference>
<evidence type="ECO:0000313" key="3">
    <source>
        <dbReference type="EMBL" id="OAK57459.1"/>
    </source>
</evidence>